<name>A0A5M9WUX9_PAEAM</name>
<comment type="caution">
    <text evidence="2">The sequence shown here is derived from an EMBL/GenBank/DDBJ whole genome shotgun (WGS) entry which is preliminary data.</text>
</comment>
<evidence type="ECO:0000259" key="1">
    <source>
        <dbReference type="Pfam" id="PF24693"/>
    </source>
</evidence>
<dbReference type="InterPro" id="IPR056077">
    <property type="entry name" value="DUF7660"/>
</dbReference>
<feature type="domain" description="DUF7660" evidence="1">
    <location>
        <begin position="18"/>
        <end position="84"/>
    </location>
</feature>
<organism evidence="2 3">
    <name type="scientific">Paenibacillus amylolyticus</name>
    <dbReference type="NCBI Taxonomy" id="1451"/>
    <lineage>
        <taxon>Bacteria</taxon>
        <taxon>Bacillati</taxon>
        <taxon>Bacillota</taxon>
        <taxon>Bacilli</taxon>
        <taxon>Bacillales</taxon>
        <taxon>Paenibacillaceae</taxon>
        <taxon>Paenibacillus</taxon>
    </lineage>
</organism>
<dbReference type="EMBL" id="RIAS01000008">
    <property type="protein sequence ID" value="KAA8785391.1"/>
    <property type="molecule type" value="Genomic_DNA"/>
</dbReference>
<protein>
    <recommendedName>
        <fullName evidence="1">DUF7660 domain-containing protein</fullName>
    </recommendedName>
</protein>
<reference evidence="2 3" key="1">
    <citation type="journal article" date="2019" name="J. Ind. Microbiol. Biotechnol.">
        <title>Paenibacillus amylolyticus 27C64 has a diverse set of carbohydrate-active enzymes and complete pectin deconstruction system.</title>
        <authorList>
            <person name="Keggi C."/>
            <person name="Doran-Peterson J."/>
        </authorList>
    </citation>
    <scope>NUCLEOTIDE SEQUENCE [LARGE SCALE GENOMIC DNA]</scope>
    <source>
        <strain evidence="2 3">27C64</strain>
    </source>
</reference>
<gene>
    <name evidence="2" type="ORF">EC604_16220</name>
</gene>
<sequence length="84" mass="9715">MVQKTLFELVNEVQDEASFIAFLSALSKDRQTCPGEWQHDSIESFLEASADWGQESIHGLTHYVKPDNSWKRCAQIMYMGKIYE</sequence>
<dbReference type="AlphaFoldDB" id="A0A5M9WUX9"/>
<evidence type="ECO:0000313" key="3">
    <source>
        <dbReference type="Proteomes" id="UP000323664"/>
    </source>
</evidence>
<dbReference type="Pfam" id="PF24693">
    <property type="entry name" value="DUF7660"/>
    <property type="match status" value="1"/>
</dbReference>
<accession>A0A5M9WUX9</accession>
<evidence type="ECO:0000313" key="2">
    <source>
        <dbReference type="EMBL" id="KAA8785391.1"/>
    </source>
</evidence>
<dbReference type="RefSeq" id="WP_123065168.1">
    <property type="nucleotide sequence ID" value="NZ_RIAS01000008.1"/>
</dbReference>
<dbReference type="OrthoDB" id="2628285at2"/>
<proteinExistence type="predicted"/>
<dbReference type="Proteomes" id="UP000323664">
    <property type="component" value="Unassembled WGS sequence"/>
</dbReference>